<organism evidence="1 2">
    <name type="scientific">Linderina macrospora</name>
    <dbReference type="NCBI Taxonomy" id="4868"/>
    <lineage>
        <taxon>Eukaryota</taxon>
        <taxon>Fungi</taxon>
        <taxon>Fungi incertae sedis</taxon>
        <taxon>Zoopagomycota</taxon>
        <taxon>Kickxellomycotina</taxon>
        <taxon>Kickxellomycetes</taxon>
        <taxon>Kickxellales</taxon>
        <taxon>Kickxellaceae</taxon>
        <taxon>Linderina</taxon>
    </lineage>
</organism>
<gene>
    <name evidence="1" type="ORF">FBU59_005489</name>
</gene>
<reference evidence="1" key="1">
    <citation type="submission" date="2022-07" db="EMBL/GenBank/DDBJ databases">
        <title>Phylogenomic reconstructions and comparative analyses of Kickxellomycotina fungi.</title>
        <authorList>
            <person name="Reynolds N.K."/>
            <person name="Stajich J.E."/>
            <person name="Barry K."/>
            <person name="Grigoriev I.V."/>
            <person name="Crous P."/>
            <person name="Smith M.E."/>
        </authorList>
    </citation>
    <scope>NUCLEOTIDE SEQUENCE</scope>
    <source>
        <strain evidence="1">NRRL 5244</strain>
    </source>
</reference>
<sequence length="304" mass="33424">FLTHFFCVALAPFVIYYGNAGIRALGRRSTKAYEQQIKVLREEIDERVDQLKKKTAYDSPGSPGSPLASPLAGRGVSQPANGLAAMRNAQAASMGMAAPVPQPVFGQPVASGVVRTSQANMSAVRSESEPRPWLDKLVEGLVGETGPQEKYALICRHCFAHNGLVLPDEVNVIQYTCPKCGKFNPSRRALQEEEEGRGRRLSNGAGEFYSDDDGEPMVEEQVDYEYLEDDEMSPVRKSRHARKPRPESKSPVGVQLASDEDVEADDEKPSDEQQPKDDLPPEPETPTKPKKHTKRKGQAHAKGK</sequence>
<protein>
    <submittedName>
        <fullName evidence="1">Uncharacterized protein</fullName>
    </submittedName>
</protein>
<dbReference type="EMBL" id="JANBPW010004378">
    <property type="protein sequence ID" value="KAJ1935106.1"/>
    <property type="molecule type" value="Genomic_DNA"/>
</dbReference>
<comment type="caution">
    <text evidence="1">The sequence shown here is derived from an EMBL/GenBank/DDBJ whole genome shotgun (WGS) entry which is preliminary data.</text>
</comment>
<name>A0ACC1J2F0_9FUNG</name>
<evidence type="ECO:0000313" key="2">
    <source>
        <dbReference type="Proteomes" id="UP001150603"/>
    </source>
</evidence>
<proteinExistence type="predicted"/>
<keyword evidence="2" id="KW-1185">Reference proteome</keyword>
<accession>A0ACC1J2F0</accession>
<evidence type="ECO:0000313" key="1">
    <source>
        <dbReference type="EMBL" id="KAJ1935106.1"/>
    </source>
</evidence>
<dbReference type="Proteomes" id="UP001150603">
    <property type="component" value="Unassembled WGS sequence"/>
</dbReference>
<feature type="non-terminal residue" evidence="1">
    <location>
        <position position="1"/>
    </location>
</feature>